<gene>
    <name evidence="2" type="ORF">AMON00008_LOCUS39626</name>
</gene>
<feature type="region of interest" description="Disordered" evidence="1">
    <location>
        <begin position="1"/>
        <end position="38"/>
    </location>
</feature>
<organism evidence="2">
    <name type="scientific">Alexandrium monilatum</name>
    <dbReference type="NCBI Taxonomy" id="311494"/>
    <lineage>
        <taxon>Eukaryota</taxon>
        <taxon>Sar</taxon>
        <taxon>Alveolata</taxon>
        <taxon>Dinophyceae</taxon>
        <taxon>Gonyaulacales</taxon>
        <taxon>Pyrocystaceae</taxon>
        <taxon>Alexandrium</taxon>
    </lineage>
</organism>
<sequence>MQMRTSPSTSKPRNWQHVPRGIGRSSGEESTNDSVARKVSPISNGYVGVLLVEPQVHGVEAAAHEQRVGEAKSHGCVVGELPRPSKAPASGQSSCIPAHS</sequence>
<name>A0A7S4RRV8_9DINO</name>
<reference evidence="2" key="1">
    <citation type="submission" date="2021-01" db="EMBL/GenBank/DDBJ databases">
        <authorList>
            <person name="Corre E."/>
            <person name="Pelletier E."/>
            <person name="Niang G."/>
            <person name="Scheremetjew M."/>
            <person name="Finn R."/>
            <person name="Kale V."/>
            <person name="Holt S."/>
            <person name="Cochrane G."/>
            <person name="Meng A."/>
            <person name="Brown T."/>
            <person name="Cohen L."/>
        </authorList>
    </citation>
    <scope>NUCLEOTIDE SEQUENCE</scope>
    <source>
        <strain evidence="2">CCMP3105</strain>
    </source>
</reference>
<feature type="compositionally biased region" description="Polar residues" evidence="1">
    <location>
        <begin position="90"/>
        <end position="100"/>
    </location>
</feature>
<feature type="compositionally biased region" description="Polar residues" evidence="1">
    <location>
        <begin position="1"/>
        <end position="13"/>
    </location>
</feature>
<evidence type="ECO:0000256" key="1">
    <source>
        <dbReference type="SAM" id="MobiDB-lite"/>
    </source>
</evidence>
<accession>A0A7S4RRV8</accession>
<feature type="region of interest" description="Disordered" evidence="1">
    <location>
        <begin position="79"/>
        <end position="100"/>
    </location>
</feature>
<protein>
    <submittedName>
        <fullName evidence="2">Uncharacterized protein</fullName>
    </submittedName>
</protein>
<dbReference type="AlphaFoldDB" id="A0A7S4RRV8"/>
<evidence type="ECO:0000313" key="2">
    <source>
        <dbReference type="EMBL" id="CAE4623215.1"/>
    </source>
</evidence>
<proteinExistence type="predicted"/>
<dbReference type="EMBL" id="HBNR01056331">
    <property type="protein sequence ID" value="CAE4623215.1"/>
    <property type="molecule type" value="Transcribed_RNA"/>
</dbReference>